<evidence type="ECO:0000313" key="1">
    <source>
        <dbReference type="EMBL" id="ANF96204.1"/>
    </source>
</evidence>
<dbReference type="AlphaFoldDB" id="A0A172ZEX8"/>
<dbReference type="Pfam" id="PF09929">
    <property type="entry name" value="DUF2161"/>
    <property type="match status" value="1"/>
</dbReference>
<protein>
    <submittedName>
        <fullName evidence="1">Uncharacterized protein</fullName>
    </submittedName>
</protein>
<evidence type="ECO:0000313" key="2">
    <source>
        <dbReference type="Proteomes" id="UP000078148"/>
    </source>
</evidence>
<dbReference type="Proteomes" id="UP000078148">
    <property type="component" value="Chromosome"/>
</dbReference>
<dbReference type="KEGG" id="pbv:AR543_09465"/>
<organism evidence="1 2">
    <name type="scientific">Paenibacillus bovis</name>
    <dbReference type="NCBI Taxonomy" id="1616788"/>
    <lineage>
        <taxon>Bacteria</taxon>
        <taxon>Bacillati</taxon>
        <taxon>Bacillota</taxon>
        <taxon>Bacilli</taxon>
        <taxon>Bacillales</taxon>
        <taxon>Paenibacillaceae</taxon>
        <taxon>Paenibacillus</taxon>
    </lineage>
</organism>
<dbReference type="STRING" id="1616788.AR543_09465"/>
<name>A0A172ZEX8_9BACL</name>
<dbReference type="OrthoDB" id="9795163at2"/>
<accession>A0A172ZEX8</accession>
<dbReference type="RefSeq" id="WP_060533849.1">
    <property type="nucleotide sequence ID" value="NZ_CP013023.1"/>
</dbReference>
<dbReference type="EMBL" id="CP013023">
    <property type="protein sequence ID" value="ANF96204.1"/>
    <property type="molecule type" value="Genomic_DNA"/>
</dbReference>
<sequence>MAVKNETELYLPIKDFFARQGYDIKSEVRHCDLVGLREGDTEPLIIEIKKTFNLPLLLQGVERLKLSSNVYVAVERNRAKKGAHNQRWGDLTDLCRRLGLGLLTVTLYKTKAPFIEILCEPAHSATPARTPRKNSRKKERLLKELAGRSGDYNLGGSTGVPLITAYREKALRIANAFGDEETLSPRQLRDATGIGTAAAILQDNHYRWFERVSRGRYHLTAAGRQALHDYAHVLQPPNLASLADLPEYTEE</sequence>
<keyword evidence="2" id="KW-1185">Reference proteome</keyword>
<reference evidence="2" key="1">
    <citation type="submission" date="2015-10" db="EMBL/GenBank/DDBJ databases">
        <title>Genome of Paenibacillus bovis sp. nov.</title>
        <authorList>
            <person name="Wu Z."/>
            <person name="Gao C."/>
            <person name="Liu Z."/>
            <person name="Zheng H."/>
        </authorList>
    </citation>
    <scope>NUCLEOTIDE SEQUENCE [LARGE SCALE GENOMIC DNA]</scope>
    <source>
        <strain evidence="2">BD3526</strain>
    </source>
</reference>
<proteinExistence type="predicted"/>
<reference evidence="1 2" key="2">
    <citation type="journal article" date="2016" name="Int. J. Syst. Evol. Microbiol.">
        <title>Paenibacillus bovis sp. nov., isolated from raw yak (Bos grunniens) milk.</title>
        <authorList>
            <person name="Gao C."/>
            <person name="Han J."/>
            <person name="Liu Z."/>
            <person name="Xu X."/>
            <person name="Hang F."/>
            <person name="Wu Z."/>
        </authorList>
    </citation>
    <scope>NUCLEOTIDE SEQUENCE [LARGE SCALE GENOMIC DNA]</scope>
    <source>
        <strain evidence="1 2">BD3526</strain>
    </source>
</reference>
<gene>
    <name evidence="1" type="ORF">AR543_09465</name>
</gene>
<dbReference type="InterPro" id="IPR018679">
    <property type="entry name" value="DUF2161"/>
</dbReference>